<gene>
    <name evidence="4" type="ORF">SAMN05421827_102189</name>
</gene>
<evidence type="ECO:0000259" key="3">
    <source>
        <dbReference type="PROSITE" id="PS50173"/>
    </source>
</evidence>
<dbReference type="Gene3D" id="3.30.70.270">
    <property type="match status" value="1"/>
</dbReference>
<dbReference type="GO" id="GO:0006281">
    <property type="term" value="P:DNA repair"/>
    <property type="evidence" value="ECO:0007669"/>
    <property type="project" value="InterPro"/>
</dbReference>
<keyword evidence="5" id="KW-1185">Reference proteome</keyword>
<dbReference type="Gene3D" id="3.40.1170.60">
    <property type="match status" value="1"/>
</dbReference>
<evidence type="ECO:0000313" key="4">
    <source>
        <dbReference type="EMBL" id="SDF93972.1"/>
    </source>
</evidence>
<dbReference type="PANTHER" id="PTHR35369:SF2">
    <property type="entry name" value="BLR3025 PROTEIN"/>
    <property type="match status" value="1"/>
</dbReference>
<dbReference type="CDD" id="cd03468">
    <property type="entry name" value="PolY_like"/>
    <property type="match status" value="1"/>
</dbReference>
<dbReference type="Proteomes" id="UP000199643">
    <property type="component" value="Unassembled WGS sequence"/>
</dbReference>
<dbReference type="AlphaFoldDB" id="A0A1G7Q5Z2"/>
<dbReference type="PANTHER" id="PTHR35369">
    <property type="entry name" value="BLR3025 PROTEIN-RELATED"/>
    <property type="match status" value="1"/>
</dbReference>
<protein>
    <submittedName>
        <fullName evidence="4">Protein ImuB</fullName>
    </submittedName>
</protein>
<organism evidence="4 5">
    <name type="scientific">Pedobacter terrae</name>
    <dbReference type="NCBI Taxonomy" id="405671"/>
    <lineage>
        <taxon>Bacteria</taxon>
        <taxon>Pseudomonadati</taxon>
        <taxon>Bacteroidota</taxon>
        <taxon>Sphingobacteriia</taxon>
        <taxon>Sphingobacteriales</taxon>
        <taxon>Sphingobacteriaceae</taxon>
        <taxon>Pedobacter</taxon>
    </lineage>
</organism>
<evidence type="ECO:0000256" key="2">
    <source>
        <dbReference type="ARBA" id="ARBA00022763"/>
    </source>
</evidence>
<dbReference type="InterPro" id="IPR043128">
    <property type="entry name" value="Rev_trsase/Diguanyl_cyclase"/>
</dbReference>
<evidence type="ECO:0000313" key="5">
    <source>
        <dbReference type="Proteomes" id="UP000199643"/>
    </source>
</evidence>
<dbReference type="SUPFAM" id="SSF56672">
    <property type="entry name" value="DNA/RNA polymerases"/>
    <property type="match status" value="1"/>
</dbReference>
<dbReference type="InterPro" id="IPR001126">
    <property type="entry name" value="UmuC"/>
</dbReference>
<dbReference type="STRING" id="405671.SAMN05421827_102189"/>
<feature type="domain" description="UmuC" evidence="3">
    <location>
        <begin position="8"/>
        <end position="117"/>
    </location>
</feature>
<comment type="similarity">
    <text evidence="1">Belongs to the DNA polymerase type-Y family.</text>
</comment>
<sequence length="505" mass="57095">MRVMQRRYVSIWFRQLLADWQVIRRPELSGVPFVFAAPDHGQMMITAVSTVAQGFGVEIGMRAADAKAICPGLDVLDDKPGRPQKLLKGLGEWCVRYSPIVAIDEFGMDGLLMDVSGCCHLWGGERGYLKEIVSRLKSKGYTVRLAIADTPGASWAVSRYGKVTPLIPEDGQVDALMNLVPEALRLEQSVLAKLRKLGFYQIKSFIGMPRSVLRRRFGEDFLLRLAQAIGTENEALIPLQVPVPFSERLACLEPIRTRNGIEIAINKLLENLCRRMQAEGKGLRSGVLTCYRIDGKIAKVDIGTSGASHSVSHLFKLFQLKIDQIRPALGIELFVLDAPKVDDVEVPQEEMWSSTPGLDDKSVIRLIDRVGGKVGFQAIHRYLPATKYWPERSLLKAVSVTEKPQAAWRVDKPRPTELLKMPVPIEVMAIIPDHPPKFFIYKGVRHEVTKADGPERIEREWWLDKGEHRDYYQVEDDQGGRYWLFRSGHYGSGQKYKWFIHGFFA</sequence>
<evidence type="ECO:0000256" key="1">
    <source>
        <dbReference type="ARBA" id="ARBA00010945"/>
    </source>
</evidence>
<keyword evidence="2" id="KW-0227">DNA damage</keyword>
<accession>A0A1G7Q5Z2</accession>
<dbReference type="InterPro" id="IPR043502">
    <property type="entry name" value="DNA/RNA_pol_sf"/>
</dbReference>
<dbReference type="EMBL" id="FNCH01000002">
    <property type="protein sequence ID" value="SDF93972.1"/>
    <property type="molecule type" value="Genomic_DNA"/>
</dbReference>
<name>A0A1G7Q5Z2_9SPHI</name>
<reference evidence="5" key="1">
    <citation type="submission" date="2016-10" db="EMBL/GenBank/DDBJ databases">
        <authorList>
            <person name="Varghese N."/>
            <person name="Submissions S."/>
        </authorList>
    </citation>
    <scope>NUCLEOTIDE SEQUENCE [LARGE SCALE GENOMIC DNA]</scope>
    <source>
        <strain evidence="5">DSM 17933</strain>
    </source>
</reference>
<dbReference type="PROSITE" id="PS50173">
    <property type="entry name" value="UMUC"/>
    <property type="match status" value="1"/>
</dbReference>
<proteinExistence type="inferred from homology"/>
<dbReference type="Pfam" id="PF00817">
    <property type="entry name" value="IMS"/>
    <property type="match status" value="1"/>
</dbReference>
<dbReference type="InterPro" id="IPR050356">
    <property type="entry name" value="SulA_CellDiv_inhibitor"/>
</dbReference>